<dbReference type="InterPro" id="IPR013325">
    <property type="entry name" value="RNA_pol_sigma_r2"/>
</dbReference>
<gene>
    <name evidence="6" type="ORF">AQJ66_34345</name>
</gene>
<feature type="region of interest" description="Disordered" evidence="2">
    <location>
        <begin position="263"/>
        <end position="317"/>
    </location>
</feature>
<comment type="caution">
    <text evidence="6">The sequence shown here is derived from an EMBL/GenBank/DDBJ whole genome shotgun (WGS) entry which is preliminary data.</text>
</comment>
<dbReference type="InterPro" id="IPR014284">
    <property type="entry name" value="RNA_pol_sigma-70_dom"/>
</dbReference>
<organism evidence="6 7">
    <name type="scientific">Streptomyces bungoensis</name>
    <dbReference type="NCBI Taxonomy" id="285568"/>
    <lineage>
        <taxon>Bacteria</taxon>
        <taxon>Bacillati</taxon>
        <taxon>Actinomycetota</taxon>
        <taxon>Actinomycetes</taxon>
        <taxon>Kitasatosporales</taxon>
        <taxon>Streptomycetaceae</taxon>
        <taxon>Streptomyces</taxon>
    </lineage>
</organism>
<dbReference type="InterPro" id="IPR007627">
    <property type="entry name" value="RNA_pol_sigma70_r2"/>
</dbReference>
<dbReference type="PROSITE" id="PS01063">
    <property type="entry name" value="SIGMA70_ECF"/>
    <property type="match status" value="1"/>
</dbReference>
<accession>A0A101SNE5</accession>
<name>A0A101SNE5_9ACTN</name>
<feature type="compositionally biased region" description="Low complexity" evidence="2">
    <location>
        <begin position="377"/>
        <end position="387"/>
    </location>
</feature>
<feature type="compositionally biased region" description="Low complexity" evidence="2">
    <location>
        <begin position="263"/>
        <end position="276"/>
    </location>
</feature>
<evidence type="ECO:0000256" key="2">
    <source>
        <dbReference type="SAM" id="MobiDB-lite"/>
    </source>
</evidence>
<keyword evidence="3" id="KW-1133">Transmembrane helix</keyword>
<dbReference type="AlphaFoldDB" id="A0A101SNE5"/>
<dbReference type="InterPro" id="IPR035940">
    <property type="entry name" value="CAP_sf"/>
</dbReference>
<dbReference type="Proteomes" id="UP000053024">
    <property type="component" value="Unassembled WGS sequence"/>
</dbReference>
<keyword evidence="1" id="KW-0804">Transcription</keyword>
<feature type="domain" description="SCP" evidence="4">
    <location>
        <begin position="432"/>
        <end position="546"/>
    </location>
</feature>
<dbReference type="NCBIfam" id="TIGR02937">
    <property type="entry name" value="sigma70-ECF"/>
    <property type="match status" value="1"/>
</dbReference>
<proteinExistence type="inferred from homology"/>
<reference evidence="6 7" key="1">
    <citation type="submission" date="2015-10" db="EMBL/GenBank/DDBJ databases">
        <title>Draft genome sequence of Streptomyces bungoensis DSM 41781, type strain for the species Streptomyces bungoensis.</title>
        <authorList>
            <person name="Ruckert C."/>
            <person name="Winkler A."/>
            <person name="Kalinowski J."/>
            <person name="Kampfer P."/>
            <person name="Glaeser S."/>
        </authorList>
    </citation>
    <scope>NUCLEOTIDE SEQUENCE [LARGE SCALE GENOMIC DNA]</scope>
    <source>
        <strain evidence="6 7">DSM 41781</strain>
    </source>
</reference>
<dbReference type="SUPFAM" id="SSF55797">
    <property type="entry name" value="PR-1-like"/>
    <property type="match status" value="1"/>
</dbReference>
<feature type="transmembrane region" description="Helical" evidence="3">
    <location>
        <begin position="315"/>
        <end position="334"/>
    </location>
</feature>
<dbReference type="STRING" id="285568.AQJ66_34345"/>
<dbReference type="RefSeq" id="WP_061930079.1">
    <property type="nucleotide sequence ID" value="NZ_JBEYBH010000039.1"/>
</dbReference>
<comment type="similarity">
    <text evidence="1">Belongs to the sigma-70 factor family. ECF subfamily.</text>
</comment>
<dbReference type="SUPFAM" id="SSF88946">
    <property type="entry name" value="Sigma2 domain of RNA polymerase sigma factors"/>
    <property type="match status" value="1"/>
</dbReference>
<feature type="compositionally biased region" description="Low complexity" evidence="2">
    <location>
        <begin position="395"/>
        <end position="417"/>
    </location>
</feature>
<dbReference type="PANTHER" id="PTHR31157">
    <property type="entry name" value="SCP DOMAIN-CONTAINING PROTEIN"/>
    <property type="match status" value="1"/>
</dbReference>
<dbReference type="PANTHER" id="PTHR31157:SF1">
    <property type="entry name" value="SCP DOMAIN-CONTAINING PROTEIN"/>
    <property type="match status" value="1"/>
</dbReference>
<dbReference type="GO" id="GO:0006352">
    <property type="term" value="P:DNA-templated transcription initiation"/>
    <property type="evidence" value="ECO:0007669"/>
    <property type="project" value="InterPro"/>
</dbReference>
<dbReference type="InterPro" id="IPR000838">
    <property type="entry name" value="RNA_pol_sigma70_ECF_CS"/>
</dbReference>
<dbReference type="GO" id="GO:0016987">
    <property type="term" value="F:sigma factor activity"/>
    <property type="evidence" value="ECO:0007669"/>
    <property type="project" value="UniProtKB-KW"/>
</dbReference>
<dbReference type="Gene3D" id="1.10.1740.10">
    <property type="match status" value="1"/>
</dbReference>
<feature type="compositionally biased region" description="Pro residues" evidence="2">
    <location>
        <begin position="367"/>
        <end position="376"/>
    </location>
</feature>
<evidence type="ECO:0000259" key="4">
    <source>
        <dbReference type="Pfam" id="PF00188"/>
    </source>
</evidence>
<dbReference type="Pfam" id="PF04542">
    <property type="entry name" value="Sigma70_r2"/>
    <property type="match status" value="1"/>
</dbReference>
<evidence type="ECO:0000256" key="3">
    <source>
        <dbReference type="SAM" id="Phobius"/>
    </source>
</evidence>
<evidence type="ECO:0000259" key="5">
    <source>
        <dbReference type="Pfam" id="PF04542"/>
    </source>
</evidence>
<protein>
    <recommendedName>
        <fullName evidence="1">RNA polymerase sigma factor</fullName>
    </recommendedName>
</protein>
<dbReference type="Pfam" id="PF00188">
    <property type="entry name" value="CAP"/>
    <property type="match status" value="1"/>
</dbReference>
<dbReference type="Gene3D" id="3.40.33.10">
    <property type="entry name" value="CAP"/>
    <property type="match status" value="1"/>
</dbReference>
<dbReference type="CDD" id="cd05379">
    <property type="entry name" value="CAP_bacterial"/>
    <property type="match status" value="1"/>
</dbReference>
<keyword evidence="7" id="KW-1185">Reference proteome</keyword>
<keyword evidence="1" id="KW-0238">DNA-binding</keyword>
<keyword evidence="3" id="KW-0472">Membrane</keyword>
<dbReference type="OrthoDB" id="8611574at2"/>
<evidence type="ECO:0000256" key="1">
    <source>
        <dbReference type="RuleBase" id="RU000716"/>
    </source>
</evidence>
<keyword evidence="1" id="KW-0805">Transcription regulation</keyword>
<evidence type="ECO:0000313" key="7">
    <source>
        <dbReference type="Proteomes" id="UP000053024"/>
    </source>
</evidence>
<dbReference type="InterPro" id="IPR014044">
    <property type="entry name" value="CAP_dom"/>
</dbReference>
<dbReference type="GO" id="GO:0003677">
    <property type="term" value="F:DNA binding"/>
    <property type="evidence" value="ECO:0007669"/>
    <property type="project" value="UniProtKB-KW"/>
</dbReference>
<dbReference type="EMBL" id="LMWX01000066">
    <property type="protein sequence ID" value="KUN77044.1"/>
    <property type="molecule type" value="Genomic_DNA"/>
</dbReference>
<feature type="domain" description="RNA polymerase sigma-70 region 2" evidence="5">
    <location>
        <begin position="27"/>
        <end position="93"/>
    </location>
</feature>
<evidence type="ECO:0000313" key="6">
    <source>
        <dbReference type="EMBL" id="KUN77044.1"/>
    </source>
</evidence>
<sequence length="550" mass="57482">MSTQHTVDPAALVSAARGGDPEAQDALVSAYLPLVYNIVGRALNGSVDVDDVVQDTMLRALDGLGGLRSPASFRSWLVAIAMNQVRAHCQDRRFAPGTVEEAEELADPGADFVDLTLVQLQLSGQRRETARATRWLEPDDRGLLSLWWLECAGELTRGEVAAALELSPQHTAVRVQRMKAQLEAARVVVRALDAQPPCEELRTVLLPWDGRPSALWRKRIARHARGCGRCSGLWSGLVPAEGLLAGLALVAVSPALLAETGPGAGRMSAAGSASRPDPSGRAAEGGRSPGHRASGGRSATRGEARRRRRTRRRRAVGGAVVAACVAGGGLWYFGTDAGAGGEGAAATRTAGDPVVDLSESGAATSPPSAPASPAPSTPAARKTAATAKTHRPTKKATAPAAQQPSTSPSAPRPTRTALLSATPSDTVTQVVALVNKERAAAGCGPLTEDPQLEQAAQGHSDDMAARGFFDHTNPDGADPGQRITAAGYRWSTYGENIAQGQQTPQAVMDSWMNSPGHRANILNCAFKDIGVGVHRGTGGPWWTQDFGAKL</sequence>
<keyword evidence="1" id="KW-0731">Sigma factor</keyword>
<feature type="region of interest" description="Disordered" evidence="2">
    <location>
        <begin position="355"/>
        <end position="423"/>
    </location>
</feature>
<keyword evidence="3" id="KW-0812">Transmembrane</keyword>
<feature type="compositionally biased region" description="Basic residues" evidence="2">
    <location>
        <begin position="304"/>
        <end position="315"/>
    </location>
</feature>